<keyword evidence="7" id="KW-1185">Reference proteome</keyword>
<dbReference type="RefSeq" id="WP_249602109.1">
    <property type="nucleotide sequence ID" value="NZ_JAKHSK010000020.1"/>
</dbReference>
<keyword evidence="2 5" id="KW-0812">Transmembrane</keyword>
<reference evidence="6" key="1">
    <citation type="submission" date="2022-01" db="EMBL/GenBank/DDBJ databases">
        <title>Genome sequencing of Zunongwangia sp. M21534 genome.</title>
        <authorList>
            <person name="Chen Y."/>
            <person name="Dong C."/>
            <person name="Shao Z."/>
        </authorList>
    </citation>
    <scope>NUCLEOTIDE SEQUENCE</scope>
    <source>
        <strain evidence="6">MCCC M21534</strain>
    </source>
</reference>
<protein>
    <recommendedName>
        <fullName evidence="8">DUF4870 domain-containing protein</fullName>
    </recommendedName>
</protein>
<comment type="caution">
    <text evidence="6">The sequence shown here is derived from an EMBL/GenBank/DDBJ whole genome shotgun (WGS) entry which is preliminary data.</text>
</comment>
<evidence type="ECO:0000313" key="7">
    <source>
        <dbReference type="Proteomes" id="UP001139521"/>
    </source>
</evidence>
<proteinExistence type="predicted"/>
<keyword evidence="4 5" id="KW-0472">Membrane</keyword>
<evidence type="ECO:0000256" key="4">
    <source>
        <dbReference type="ARBA" id="ARBA00023136"/>
    </source>
</evidence>
<evidence type="ECO:0008006" key="8">
    <source>
        <dbReference type="Google" id="ProtNLM"/>
    </source>
</evidence>
<comment type="subcellular location">
    <subcellularLocation>
        <location evidence="1">Membrane</location>
        <topology evidence="1">Multi-pass membrane protein</topology>
    </subcellularLocation>
</comment>
<sequence>MSSQSQNSPNNGKTAAITAYITIIGFIIAIFMNMDDKHKLASFHIRQAFGTHIIFYLLGAVASTFSNFYIPTAFYLVSLIIWIYGIIAAVQGEFRLIPYIGVYFQKWFKTIT</sequence>
<name>A0A9X1ZVV2_9FLAO</name>
<evidence type="ECO:0000313" key="6">
    <source>
        <dbReference type="EMBL" id="MCL6219388.1"/>
    </source>
</evidence>
<evidence type="ECO:0000256" key="1">
    <source>
        <dbReference type="ARBA" id="ARBA00004141"/>
    </source>
</evidence>
<organism evidence="6 7">
    <name type="scientific">Zunongwangia pacifica</name>
    <dbReference type="NCBI Taxonomy" id="2911062"/>
    <lineage>
        <taxon>Bacteria</taxon>
        <taxon>Pseudomonadati</taxon>
        <taxon>Bacteroidota</taxon>
        <taxon>Flavobacteriia</taxon>
        <taxon>Flavobacteriales</taxon>
        <taxon>Flavobacteriaceae</taxon>
        <taxon>Zunongwangia</taxon>
    </lineage>
</organism>
<dbReference type="Pfam" id="PF09685">
    <property type="entry name" value="MamF_MmsF"/>
    <property type="match status" value="1"/>
</dbReference>
<evidence type="ECO:0000256" key="2">
    <source>
        <dbReference type="ARBA" id="ARBA00022692"/>
    </source>
</evidence>
<evidence type="ECO:0000256" key="3">
    <source>
        <dbReference type="ARBA" id="ARBA00022989"/>
    </source>
</evidence>
<dbReference type="Proteomes" id="UP001139521">
    <property type="component" value="Unassembled WGS sequence"/>
</dbReference>
<dbReference type="EMBL" id="JAKHSK010000020">
    <property type="protein sequence ID" value="MCL6219388.1"/>
    <property type="molecule type" value="Genomic_DNA"/>
</dbReference>
<feature type="transmembrane region" description="Helical" evidence="5">
    <location>
        <begin position="12"/>
        <end position="31"/>
    </location>
</feature>
<accession>A0A9X1ZVV2</accession>
<keyword evidence="3 5" id="KW-1133">Transmembrane helix</keyword>
<evidence type="ECO:0000256" key="5">
    <source>
        <dbReference type="SAM" id="Phobius"/>
    </source>
</evidence>
<dbReference type="AlphaFoldDB" id="A0A9X1ZVV2"/>
<gene>
    <name evidence="6" type="ORF">L1967_13915</name>
</gene>
<dbReference type="InterPro" id="IPR019109">
    <property type="entry name" value="MamF_MmsF"/>
</dbReference>